<dbReference type="EMBL" id="JAQQBS010000001">
    <property type="protein sequence ID" value="KAK0176757.1"/>
    <property type="molecule type" value="Genomic_DNA"/>
</dbReference>
<comment type="catalytic activity">
    <reaction evidence="10">
        <text>a very-long-chain acyl-CoA + malonyl-CoA + H(+) = a very-long-chain 3-oxoacyl-CoA + CO2 + CoA</text>
        <dbReference type="Rhea" id="RHEA:32727"/>
        <dbReference type="ChEBI" id="CHEBI:15378"/>
        <dbReference type="ChEBI" id="CHEBI:16526"/>
        <dbReference type="ChEBI" id="CHEBI:57287"/>
        <dbReference type="ChEBI" id="CHEBI:57384"/>
        <dbReference type="ChEBI" id="CHEBI:90725"/>
        <dbReference type="ChEBI" id="CHEBI:90736"/>
        <dbReference type="EC" id="2.3.1.199"/>
    </reaction>
</comment>
<keyword evidence="3 10" id="KW-0808">Transferase</keyword>
<comment type="subcellular location">
    <subcellularLocation>
        <location evidence="1">Membrane</location>
        <topology evidence="1">Multi-pass membrane protein</topology>
    </subcellularLocation>
</comment>
<evidence type="ECO:0000256" key="9">
    <source>
        <dbReference type="ARBA" id="ARBA00023160"/>
    </source>
</evidence>
<keyword evidence="2 10" id="KW-0444">Lipid biosynthesis</keyword>
<evidence type="ECO:0000313" key="12">
    <source>
        <dbReference type="Proteomes" id="UP001168990"/>
    </source>
</evidence>
<evidence type="ECO:0000256" key="4">
    <source>
        <dbReference type="ARBA" id="ARBA00022692"/>
    </source>
</evidence>
<keyword evidence="5 10" id="KW-0276">Fatty acid metabolism</keyword>
<sequence>MASAAAELLVERQSEPLMNIQDVNRTFVGAEGLVRMALDHYTEILETVSDPRVNNWPLMDSPIPSALIVLLYLYSVTVLGPRLMANRKPFQLRNILVAYNAFQVIFSIGMMYEHLMSGWLLDYSYKCQPVDYSQNPTAMRMANLCWWYFISKFTEFADTIFFVLRKKDSQVTFLHLYHHSLTPLETWICVKFIAGGHGTLGNLINNAVHVVMYAYYMLSAMGPEYQKYLWWKKHLTLVQLIQFFIVFIHSAQALIFDCGYPKLIAALLLLHSTIFFILFSHFYSQAYRRRKNKELKSD</sequence>
<evidence type="ECO:0000256" key="1">
    <source>
        <dbReference type="ARBA" id="ARBA00004141"/>
    </source>
</evidence>
<evidence type="ECO:0000256" key="3">
    <source>
        <dbReference type="ARBA" id="ARBA00022679"/>
    </source>
</evidence>
<dbReference type="PANTHER" id="PTHR11157:SF22">
    <property type="entry name" value="ELONGATION OF VERY LONG CHAIN FATTY ACIDS PROTEIN"/>
    <property type="match status" value="1"/>
</dbReference>
<keyword evidence="9 10" id="KW-0275">Fatty acid biosynthesis</keyword>
<reference evidence="11" key="1">
    <citation type="journal article" date="2023" name="bioRxiv">
        <title>Scaffold-level genome assemblies of two parasitoid biocontrol wasps reveal the parthenogenesis mechanism and an associated novel virus.</title>
        <authorList>
            <person name="Inwood S."/>
            <person name="Skelly J."/>
            <person name="Guhlin J."/>
            <person name="Harrop T."/>
            <person name="Goldson S."/>
            <person name="Dearden P."/>
        </authorList>
    </citation>
    <scope>NUCLEOTIDE SEQUENCE</scope>
    <source>
        <strain evidence="11">Irish</strain>
        <tissue evidence="11">Whole body</tissue>
    </source>
</reference>
<dbReference type="GO" id="GO:0034625">
    <property type="term" value="P:fatty acid elongation, monounsaturated fatty acid"/>
    <property type="evidence" value="ECO:0007669"/>
    <property type="project" value="TreeGrafter"/>
</dbReference>
<comment type="caution">
    <text evidence="10">Lacks conserved residue(s) required for the propagation of feature annotation.</text>
</comment>
<evidence type="ECO:0000256" key="2">
    <source>
        <dbReference type="ARBA" id="ARBA00022516"/>
    </source>
</evidence>
<comment type="caution">
    <text evidence="11">The sequence shown here is derived from an EMBL/GenBank/DDBJ whole genome shotgun (WGS) entry which is preliminary data.</text>
</comment>
<evidence type="ECO:0000256" key="7">
    <source>
        <dbReference type="ARBA" id="ARBA00023098"/>
    </source>
</evidence>
<proteinExistence type="inferred from homology"/>
<protein>
    <recommendedName>
        <fullName evidence="10">Elongation of very long chain fatty acids protein</fullName>
        <ecNumber evidence="10">2.3.1.199</ecNumber>
    </recommendedName>
    <alternativeName>
        <fullName evidence="10">Very-long-chain 3-oxoacyl-CoA synthase</fullName>
    </alternativeName>
</protein>
<keyword evidence="4 10" id="KW-0812">Transmembrane</keyword>
<feature type="transmembrane region" description="Helical" evidence="10">
    <location>
        <begin position="262"/>
        <end position="283"/>
    </location>
</feature>
<dbReference type="Pfam" id="PF01151">
    <property type="entry name" value="ELO"/>
    <property type="match status" value="1"/>
</dbReference>
<evidence type="ECO:0000256" key="6">
    <source>
        <dbReference type="ARBA" id="ARBA00022989"/>
    </source>
</evidence>
<feature type="transmembrane region" description="Helical" evidence="10">
    <location>
        <begin position="235"/>
        <end position="256"/>
    </location>
</feature>
<keyword evidence="8 10" id="KW-0472">Membrane</keyword>
<evidence type="ECO:0000313" key="11">
    <source>
        <dbReference type="EMBL" id="KAK0176757.1"/>
    </source>
</evidence>
<reference evidence="11" key="2">
    <citation type="submission" date="2023-03" db="EMBL/GenBank/DDBJ databases">
        <authorList>
            <person name="Inwood S.N."/>
            <person name="Skelly J.G."/>
            <person name="Guhlin J."/>
            <person name="Harrop T.W.R."/>
            <person name="Goldson S.G."/>
            <person name="Dearden P.K."/>
        </authorList>
    </citation>
    <scope>NUCLEOTIDE SEQUENCE</scope>
    <source>
        <strain evidence="11">Irish</strain>
        <tissue evidence="11">Whole body</tissue>
    </source>
</reference>
<dbReference type="PANTHER" id="PTHR11157">
    <property type="entry name" value="FATTY ACID ACYL TRANSFERASE-RELATED"/>
    <property type="match status" value="1"/>
</dbReference>
<dbReference type="GO" id="GO:0042761">
    <property type="term" value="P:very long-chain fatty acid biosynthetic process"/>
    <property type="evidence" value="ECO:0007669"/>
    <property type="project" value="TreeGrafter"/>
</dbReference>
<dbReference type="GO" id="GO:0005789">
    <property type="term" value="C:endoplasmic reticulum membrane"/>
    <property type="evidence" value="ECO:0007669"/>
    <property type="project" value="TreeGrafter"/>
</dbReference>
<keyword evidence="6 10" id="KW-1133">Transmembrane helix</keyword>
<dbReference type="InterPro" id="IPR002076">
    <property type="entry name" value="ELO_fam"/>
</dbReference>
<organism evidence="11 12">
    <name type="scientific">Microctonus aethiopoides</name>
    <dbReference type="NCBI Taxonomy" id="144406"/>
    <lineage>
        <taxon>Eukaryota</taxon>
        <taxon>Metazoa</taxon>
        <taxon>Ecdysozoa</taxon>
        <taxon>Arthropoda</taxon>
        <taxon>Hexapoda</taxon>
        <taxon>Insecta</taxon>
        <taxon>Pterygota</taxon>
        <taxon>Neoptera</taxon>
        <taxon>Endopterygota</taxon>
        <taxon>Hymenoptera</taxon>
        <taxon>Apocrita</taxon>
        <taxon>Ichneumonoidea</taxon>
        <taxon>Braconidae</taxon>
        <taxon>Euphorinae</taxon>
        <taxon>Microctonus</taxon>
    </lineage>
</organism>
<dbReference type="GO" id="GO:0019367">
    <property type="term" value="P:fatty acid elongation, saturated fatty acid"/>
    <property type="evidence" value="ECO:0007669"/>
    <property type="project" value="TreeGrafter"/>
</dbReference>
<feature type="transmembrane region" description="Helical" evidence="10">
    <location>
        <begin position="63"/>
        <end position="83"/>
    </location>
</feature>
<feature type="transmembrane region" description="Helical" evidence="10">
    <location>
        <begin position="95"/>
        <end position="112"/>
    </location>
</feature>
<evidence type="ECO:0000256" key="5">
    <source>
        <dbReference type="ARBA" id="ARBA00022832"/>
    </source>
</evidence>
<dbReference type="GO" id="GO:0034626">
    <property type="term" value="P:fatty acid elongation, polyunsaturated fatty acid"/>
    <property type="evidence" value="ECO:0007669"/>
    <property type="project" value="TreeGrafter"/>
</dbReference>
<keyword evidence="12" id="KW-1185">Reference proteome</keyword>
<dbReference type="AlphaFoldDB" id="A0AA39KWZ3"/>
<dbReference type="Proteomes" id="UP001168990">
    <property type="component" value="Unassembled WGS sequence"/>
</dbReference>
<accession>A0AA39KWZ3</accession>
<dbReference type="GO" id="GO:0030148">
    <property type="term" value="P:sphingolipid biosynthetic process"/>
    <property type="evidence" value="ECO:0007669"/>
    <property type="project" value="TreeGrafter"/>
</dbReference>
<gene>
    <name evidence="11" type="ORF">PV328_000863</name>
</gene>
<keyword evidence="7 10" id="KW-0443">Lipid metabolism</keyword>
<comment type="similarity">
    <text evidence="10">Belongs to the ELO family.</text>
</comment>
<dbReference type="GO" id="GO:0009922">
    <property type="term" value="F:fatty acid elongase activity"/>
    <property type="evidence" value="ECO:0007669"/>
    <property type="project" value="UniProtKB-EC"/>
</dbReference>
<dbReference type="EC" id="2.3.1.199" evidence="10"/>
<evidence type="ECO:0000256" key="10">
    <source>
        <dbReference type="RuleBase" id="RU361115"/>
    </source>
</evidence>
<name>A0AA39KWZ3_9HYME</name>
<evidence type="ECO:0000256" key="8">
    <source>
        <dbReference type="ARBA" id="ARBA00023136"/>
    </source>
</evidence>